<feature type="transmembrane region" description="Helical" evidence="2">
    <location>
        <begin position="128"/>
        <end position="147"/>
    </location>
</feature>
<feature type="compositionally biased region" description="Polar residues" evidence="1">
    <location>
        <begin position="475"/>
        <end position="488"/>
    </location>
</feature>
<dbReference type="OMA" id="NTIYCAR"/>
<accession>A0A0A1NHK1</accession>
<name>A0A0A1NHK1_RHIZD</name>
<feature type="region of interest" description="Disordered" evidence="1">
    <location>
        <begin position="243"/>
        <end position="276"/>
    </location>
</feature>
<feature type="transmembrane region" description="Helical" evidence="2">
    <location>
        <begin position="12"/>
        <end position="35"/>
    </location>
</feature>
<keyword evidence="2" id="KW-1133">Transmembrane helix</keyword>
<feature type="compositionally biased region" description="Low complexity" evidence="1">
    <location>
        <begin position="263"/>
        <end position="276"/>
    </location>
</feature>
<evidence type="ECO:0000256" key="2">
    <source>
        <dbReference type="SAM" id="Phobius"/>
    </source>
</evidence>
<keyword evidence="2" id="KW-0472">Membrane</keyword>
<gene>
    <name evidence="3" type="ORF">BCV71DRAFT_253346</name>
</gene>
<evidence type="ECO:0000313" key="3">
    <source>
        <dbReference type="EMBL" id="ORE21890.1"/>
    </source>
</evidence>
<keyword evidence="2" id="KW-0812">Transmembrane</keyword>
<dbReference type="EMBL" id="KV921273">
    <property type="protein sequence ID" value="ORE21890.1"/>
    <property type="molecule type" value="Genomic_DNA"/>
</dbReference>
<evidence type="ECO:0000313" key="4">
    <source>
        <dbReference type="Proteomes" id="UP000242381"/>
    </source>
</evidence>
<feature type="transmembrane region" description="Helical" evidence="2">
    <location>
        <begin position="159"/>
        <end position="176"/>
    </location>
</feature>
<protein>
    <submittedName>
        <fullName evidence="3">Uncharacterized protein</fullName>
    </submittedName>
</protein>
<feature type="compositionally biased region" description="Polar residues" evidence="1">
    <location>
        <begin position="310"/>
        <end position="323"/>
    </location>
</feature>
<dbReference type="Proteomes" id="UP000242381">
    <property type="component" value="Unassembled WGS sequence"/>
</dbReference>
<sequence length="542" mass="61441">MSIRRESPYGPFVEHVLLPAIRIGVLALSILAIGFGSWLETNESISDCTFKSTMSMHQVFLYRNITSNLTTPDSVSFGLWKHCYIYALNCSCSPTNLRYQPDVSTVLQVATQNNATAPITAPTSLSRIVPLLLATVFGGVAFLLGLYSNKGGKYLYRRIVVGFILATSILVAYTFGSSYQHYYQMIKETCQDTSNKVYCARHVVQAESILFAVALGLLFFSLLFWTIASAFFTKSANDNISEKEEETEELKPAFMSQTHQRNYSPTTSDYTPSKTTTAYSSQDELAVWRDVAMFDQDNIIWEEDKRNLYHHQNGSRGSSSTDTAEYYKKPTKRYYSPVEKSLSPPPASASKSSRRDSPNNSHGYHRQQKRRSSNNANYQQQQQHRMSKRHDQKYNHRQQPRKESQDSTMTFGGYKPRKLSQGYSDWEQRYQTSRLSMGGGGGAMKTPTSMSPHPFQYPTDASNARNSFCMTPNFDDQPSEPSSNSYFPQQEHRKSSTSSLGYVPILNMPPSGTPESTIEHPLNKKVITDKRIQEYLQNSRPY</sequence>
<feature type="region of interest" description="Disordered" evidence="1">
    <location>
        <begin position="475"/>
        <end position="518"/>
    </location>
</feature>
<feature type="compositionally biased region" description="Basic residues" evidence="1">
    <location>
        <begin position="363"/>
        <end position="372"/>
    </location>
</feature>
<feature type="compositionally biased region" description="Basic residues" evidence="1">
    <location>
        <begin position="385"/>
        <end position="399"/>
    </location>
</feature>
<dbReference type="Gene3D" id="1.20.140.150">
    <property type="match status" value="1"/>
</dbReference>
<evidence type="ECO:0000256" key="1">
    <source>
        <dbReference type="SAM" id="MobiDB-lite"/>
    </source>
</evidence>
<proteinExistence type="predicted"/>
<feature type="transmembrane region" description="Helical" evidence="2">
    <location>
        <begin position="209"/>
        <end position="233"/>
    </location>
</feature>
<dbReference type="AlphaFoldDB" id="A0A0A1NHK1"/>
<dbReference type="VEuPathDB" id="FungiDB:BCV72DRAFT_258727"/>
<reference evidence="3 4" key="1">
    <citation type="journal article" date="2016" name="Proc. Natl. Acad. Sci. U.S.A.">
        <title>Lipid metabolic changes in an early divergent fungus govern the establishment of a mutualistic symbiosis with endobacteria.</title>
        <authorList>
            <person name="Lastovetsky O.A."/>
            <person name="Gaspar M.L."/>
            <person name="Mondo S.J."/>
            <person name="LaButti K.M."/>
            <person name="Sandor L."/>
            <person name="Grigoriev I.V."/>
            <person name="Henry S.A."/>
            <person name="Pawlowska T.E."/>
        </authorList>
    </citation>
    <scope>NUCLEOTIDE SEQUENCE [LARGE SCALE GENOMIC DNA]</scope>
    <source>
        <strain evidence="3 4">ATCC 11559</strain>
    </source>
</reference>
<organism evidence="3 4">
    <name type="scientific">Rhizopus microsporus</name>
    <dbReference type="NCBI Taxonomy" id="58291"/>
    <lineage>
        <taxon>Eukaryota</taxon>
        <taxon>Fungi</taxon>
        <taxon>Fungi incertae sedis</taxon>
        <taxon>Mucoromycota</taxon>
        <taxon>Mucoromycotina</taxon>
        <taxon>Mucoromycetes</taxon>
        <taxon>Mucorales</taxon>
        <taxon>Mucorineae</taxon>
        <taxon>Rhizopodaceae</taxon>
        <taxon>Rhizopus</taxon>
    </lineage>
</organism>
<feature type="region of interest" description="Disordered" evidence="1">
    <location>
        <begin position="310"/>
        <end position="424"/>
    </location>
</feature>